<dbReference type="EMBL" id="JBBPBM010000004">
    <property type="protein sequence ID" value="KAK8589199.1"/>
    <property type="molecule type" value="Genomic_DNA"/>
</dbReference>
<evidence type="ECO:0000313" key="1">
    <source>
        <dbReference type="EMBL" id="KAK8589199.1"/>
    </source>
</evidence>
<evidence type="ECO:0000313" key="2">
    <source>
        <dbReference type="Proteomes" id="UP001472677"/>
    </source>
</evidence>
<keyword evidence="2" id="KW-1185">Reference proteome</keyword>
<proteinExistence type="predicted"/>
<evidence type="ECO:0008006" key="3">
    <source>
        <dbReference type="Google" id="ProtNLM"/>
    </source>
</evidence>
<comment type="caution">
    <text evidence="1">The sequence shown here is derived from an EMBL/GenBank/DDBJ whole genome shotgun (WGS) entry which is preliminary data.</text>
</comment>
<reference evidence="1 2" key="1">
    <citation type="journal article" date="2024" name="G3 (Bethesda)">
        <title>Genome assembly of Hibiscus sabdariffa L. provides insights into metabolisms of medicinal natural products.</title>
        <authorList>
            <person name="Kim T."/>
        </authorList>
    </citation>
    <scope>NUCLEOTIDE SEQUENCE [LARGE SCALE GENOMIC DNA]</scope>
    <source>
        <strain evidence="1">TK-2024</strain>
        <tissue evidence="1">Old leaves</tissue>
    </source>
</reference>
<name>A0ABR2FYS1_9ROSI</name>
<dbReference type="Proteomes" id="UP001472677">
    <property type="component" value="Unassembled WGS sequence"/>
</dbReference>
<protein>
    <recommendedName>
        <fullName evidence="3">RNase H type-1 domain-containing protein</fullName>
    </recommendedName>
</protein>
<gene>
    <name evidence="1" type="ORF">V6N12_023602</name>
</gene>
<sequence length="81" mass="9062">MTHMHNHDRCFGGLVDNSLVIAIRNLLLFNWKVEVRHMRRSANGVADSLTRLYRGAPIGIATFAEPSADVVAAMLKDYHSL</sequence>
<accession>A0ABR2FYS1</accession>
<organism evidence="1 2">
    <name type="scientific">Hibiscus sabdariffa</name>
    <name type="common">roselle</name>
    <dbReference type="NCBI Taxonomy" id="183260"/>
    <lineage>
        <taxon>Eukaryota</taxon>
        <taxon>Viridiplantae</taxon>
        <taxon>Streptophyta</taxon>
        <taxon>Embryophyta</taxon>
        <taxon>Tracheophyta</taxon>
        <taxon>Spermatophyta</taxon>
        <taxon>Magnoliopsida</taxon>
        <taxon>eudicotyledons</taxon>
        <taxon>Gunneridae</taxon>
        <taxon>Pentapetalae</taxon>
        <taxon>rosids</taxon>
        <taxon>malvids</taxon>
        <taxon>Malvales</taxon>
        <taxon>Malvaceae</taxon>
        <taxon>Malvoideae</taxon>
        <taxon>Hibiscus</taxon>
    </lineage>
</organism>